<accession>A0A414SK35</accession>
<gene>
    <name evidence="1" type="ORF">DW272_01605</name>
</gene>
<organism evidence="1 2">
    <name type="scientific">Blautia obeum</name>
    <dbReference type="NCBI Taxonomy" id="40520"/>
    <lineage>
        <taxon>Bacteria</taxon>
        <taxon>Bacillati</taxon>
        <taxon>Bacillota</taxon>
        <taxon>Clostridia</taxon>
        <taxon>Lachnospirales</taxon>
        <taxon>Lachnospiraceae</taxon>
        <taxon>Blautia</taxon>
    </lineage>
</organism>
<protein>
    <submittedName>
        <fullName evidence="1">Uncharacterized protein</fullName>
    </submittedName>
</protein>
<dbReference type="Proteomes" id="UP000284220">
    <property type="component" value="Unassembled WGS sequence"/>
</dbReference>
<dbReference type="AlphaFoldDB" id="A0A414SK35"/>
<dbReference type="RefSeq" id="WP_118197251.1">
    <property type="nucleotide sequence ID" value="NZ_QRHZ01000001.1"/>
</dbReference>
<sequence>MNYNKEELDLYINGIISHIFALLPTYEETGMTDDLKYRIKYVQGQVKTLLDSYDDFSIQTSLELLSYMSILSNIESHIELKKAVFRSCALLGELKAGDVNA</sequence>
<evidence type="ECO:0000313" key="2">
    <source>
        <dbReference type="Proteomes" id="UP000284220"/>
    </source>
</evidence>
<name>A0A414SK35_9FIRM</name>
<dbReference type="EMBL" id="QRHZ01000001">
    <property type="protein sequence ID" value="RHG19929.1"/>
    <property type="molecule type" value="Genomic_DNA"/>
</dbReference>
<proteinExistence type="predicted"/>
<evidence type="ECO:0000313" key="1">
    <source>
        <dbReference type="EMBL" id="RHG19929.1"/>
    </source>
</evidence>
<reference evidence="1 2" key="1">
    <citation type="submission" date="2018-08" db="EMBL/GenBank/DDBJ databases">
        <title>A genome reference for cultivated species of the human gut microbiota.</title>
        <authorList>
            <person name="Zou Y."/>
            <person name="Xue W."/>
            <person name="Luo G."/>
        </authorList>
    </citation>
    <scope>NUCLEOTIDE SEQUENCE [LARGE SCALE GENOMIC DNA]</scope>
    <source>
        <strain evidence="1 2">AM22-9LB</strain>
    </source>
</reference>
<comment type="caution">
    <text evidence="1">The sequence shown here is derived from an EMBL/GenBank/DDBJ whole genome shotgun (WGS) entry which is preliminary data.</text>
</comment>